<keyword evidence="2" id="KW-0378">Hydrolase</keyword>
<evidence type="ECO:0000256" key="3">
    <source>
        <dbReference type="ARBA" id="ARBA00023295"/>
    </source>
</evidence>
<dbReference type="EMBL" id="BAAAUV010000001">
    <property type="protein sequence ID" value="GAA3194160.1"/>
    <property type="molecule type" value="Genomic_DNA"/>
</dbReference>
<reference evidence="6" key="1">
    <citation type="journal article" date="2019" name="Int. J. Syst. Evol. Microbiol.">
        <title>The Global Catalogue of Microorganisms (GCM) 10K type strain sequencing project: providing services to taxonomists for standard genome sequencing and annotation.</title>
        <authorList>
            <consortium name="The Broad Institute Genomics Platform"/>
            <consortium name="The Broad Institute Genome Sequencing Center for Infectious Disease"/>
            <person name="Wu L."/>
            <person name="Ma J."/>
        </authorList>
    </citation>
    <scope>NUCLEOTIDE SEQUENCE [LARGE SCALE GENOMIC DNA]</scope>
    <source>
        <strain evidence="6">JCM 9377</strain>
    </source>
</reference>
<accession>A0ABP6PWM5</accession>
<evidence type="ECO:0000256" key="1">
    <source>
        <dbReference type="ARBA" id="ARBA00010838"/>
    </source>
</evidence>
<comment type="similarity">
    <text evidence="1 4">Belongs to the glycosyl hydrolase 1 family.</text>
</comment>
<dbReference type="PRINTS" id="PR00131">
    <property type="entry name" value="GLHYDRLASE1"/>
</dbReference>
<organism evidence="5 6">
    <name type="scientific">Actinocorallia longicatena</name>
    <dbReference type="NCBI Taxonomy" id="111803"/>
    <lineage>
        <taxon>Bacteria</taxon>
        <taxon>Bacillati</taxon>
        <taxon>Actinomycetota</taxon>
        <taxon>Actinomycetes</taxon>
        <taxon>Streptosporangiales</taxon>
        <taxon>Thermomonosporaceae</taxon>
        <taxon>Actinocorallia</taxon>
    </lineage>
</organism>
<dbReference type="Proteomes" id="UP001501237">
    <property type="component" value="Unassembled WGS sequence"/>
</dbReference>
<comment type="caution">
    <text evidence="5">The sequence shown here is derived from an EMBL/GenBank/DDBJ whole genome shotgun (WGS) entry which is preliminary data.</text>
</comment>
<dbReference type="InterPro" id="IPR001360">
    <property type="entry name" value="Glyco_hydro_1"/>
</dbReference>
<evidence type="ECO:0000256" key="2">
    <source>
        <dbReference type="ARBA" id="ARBA00022801"/>
    </source>
</evidence>
<dbReference type="Pfam" id="PF00232">
    <property type="entry name" value="Glyco_hydro_1"/>
    <property type="match status" value="2"/>
</dbReference>
<keyword evidence="3" id="KW-0326">Glycosidase</keyword>
<sequence>MIFPEGFLWGAATAAHQVEGGNIGSDLWVLENMPGSFFTEPSGDACDHYRLFREDLALLKELGLTSYRFSIEWARVEPEDGRFSRAAIAHYRDVLEACHDLGITPLVTLHHFTSPRWLMKLGGWEHAGTPERFAAYCAAVMSELGSLIPYVCTINEANIAPLIRSLTPQPGEDDAHAPVGIGDILADMLGPGLAAGAEALGTTPDKLNVFLFTVSDTGMDVVKRAHIAARAAIREASPDTRIGLSLALTDFQPEPGGEATADRLWAESFTGFLPAMEGDDYLGVQNYTRARTGPSGVLPHPEDAELTQLGYEFYPRALENVLRRAAEAGLPMIVTENGIATGDDLRRVAFIREALEGVARCTADGVDVRGYCYWSALDNFEWILGYAPTFGVIAVDRATQQRQVKDSGRYLGSVARRNALP</sequence>
<evidence type="ECO:0000313" key="6">
    <source>
        <dbReference type="Proteomes" id="UP001501237"/>
    </source>
</evidence>
<proteinExistence type="inferred from homology"/>
<dbReference type="PROSITE" id="PS00653">
    <property type="entry name" value="GLYCOSYL_HYDROL_F1_2"/>
    <property type="match status" value="1"/>
</dbReference>
<name>A0ABP6PWM5_9ACTN</name>
<evidence type="ECO:0000256" key="4">
    <source>
        <dbReference type="RuleBase" id="RU003690"/>
    </source>
</evidence>
<keyword evidence="6" id="KW-1185">Reference proteome</keyword>
<dbReference type="SUPFAM" id="SSF51445">
    <property type="entry name" value="(Trans)glycosidases"/>
    <property type="match status" value="1"/>
</dbReference>
<dbReference type="Gene3D" id="3.20.20.80">
    <property type="entry name" value="Glycosidases"/>
    <property type="match status" value="1"/>
</dbReference>
<dbReference type="PANTHER" id="PTHR10353">
    <property type="entry name" value="GLYCOSYL HYDROLASE"/>
    <property type="match status" value="1"/>
</dbReference>
<dbReference type="InterPro" id="IPR017853">
    <property type="entry name" value="GH"/>
</dbReference>
<dbReference type="RefSeq" id="WP_344821383.1">
    <property type="nucleotide sequence ID" value="NZ_BAAAUV010000001.1"/>
</dbReference>
<protein>
    <submittedName>
        <fullName evidence="5">Family 1 glycosylhydrolase</fullName>
    </submittedName>
</protein>
<dbReference type="InterPro" id="IPR033132">
    <property type="entry name" value="GH_1_N_CS"/>
</dbReference>
<evidence type="ECO:0000313" key="5">
    <source>
        <dbReference type="EMBL" id="GAA3194160.1"/>
    </source>
</evidence>
<gene>
    <name evidence="5" type="ORF">GCM10010468_03850</name>
</gene>
<dbReference type="PANTHER" id="PTHR10353:SF36">
    <property type="entry name" value="LP05116P"/>
    <property type="match status" value="1"/>
</dbReference>